<dbReference type="EMBL" id="CP159925">
    <property type="protein sequence ID" value="XCO76402.1"/>
    <property type="molecule type" value="Genomic_DNA"/>
</dbReference>
<organism evidence="1">
    <name type="scientific">Lysobacter firmicutimachus</name>
    <dbReference type="NCBI Taxonomy" id="1792846"/>
    <lineage>
        <taxon>Bacteria</taxon>
        <taxon>Pseudomonadati</taxon>
        <taxon>Pseudomonadota</taxon>
        <taxon>Gammaproteobacteria</taxon>
        <taxon>Lysobacterales</taxon>
        <taxon>Lysobacteraceae</taxon>
        <taxon>Lysobacter</taxon>
    </lineage>
</organism>
<accession>A0AAU8MYW3</accession>
<sequence length="89" mass="9040">MPCPLGTETRCARIERVRVAAPVQAGRFGLTLDDGECIPGRIGDPATATGALAALSALAQRRADVALALYGSRTAAPGCTGRSATMARA</sequence>
<evidence type="ECO:0000313" key="1">
    <source>
        <dbReference type="EMBL" id="XCO76402.1"/>
    </source>
</evidence>
<name>A0AAU8MYW3_9GAMM</name>
<reference evidence="1" key="1">
    <citation type="submission" date="2024-06" db="EMBL/GenBank/DDBJ databases">
        <authorList>
            <person name="Li S."/>
        </authorList>
    </citation>
    <scope>NUCLEOTIDE SEQUENCE</scope>
    <source>
        <strain evidence="1">SR10</strain>
    </source>
</reference>
<proteinExistence type="predicted"/>
<gene>
    <name evidence="1" type="ORF">ABU614_06330</name>
</gene>
<dbReference type="AlphaFoldDB" id="A0AAU8MYW3"/>
<dbReference type="RefSeq" id="WP_363799757.1">
    <property type="nucleotide sequence ID" value="NZ_CP159925.1"/>
</dbReference>
<protein>
    <submittedName>
        <fullName evidence="1">Uncharacterized protein</fullName>
    </submittedName>
</protein>